<comment type="caution">
    <text evidence="1">The sequence shown here is derived from an EMBL/GenBank/DDBJ whole genome shotgun (WGS) entry which is preliminary data.</text>
</comment>
<sequence length="1144" mass="125054">MSNLVQLVQNFKNPVALRVTSGSDKVIIAQRNGRFFSLDIAASTSSPIFSVRAKINSFDLADDDDTLYMVGPACGLLKGKISGGNVRRLLRNPVNPTNVLTLSDQSLLVTEDSASGRLFALTELPSLLNVLSADLNKAVVVLKQETSGKIFVAENSNGGRILEIIIGGVPVVIFDNLGEIADACWTNNQQNQVFIAEKSGDRILFADLSQPGIAPTEIFTGIAHLWAVQAIDDERIAIGMKEEVLIGKLNSDPVTLRVPDGELFISGWVRVPVKINNPAISFDDLEFIVHPKESGAMVSISRDNSFNPAEPDIMLAAGWMTGKHKLEVIHQGNSIATAIFNVLENWTNEEYGPSVTTFGSIESGPSGGTWGGPDSGDFQVPQNVNVIPALGTRNIGLVLVDTSSNRYPGGAALNTIINDFQDEMVNGVGVLNQSVVRYYNEASGGLFNVNLVGITQPVMLPNAWESYFTFDDTWIANQDLDSTIISLIVQQNIIAQQAGNAPFLDLSQIDSLIYAVRSVPRTAPDDDLFVWPRASLANIQQLVGVDLTAPIPIPQYRGVAKVFMPDDWATRDGARQFHETVIHELGHNLGLNDQYDQNSFSADASSRITGFNPNESWELMTWERDLPLPSAAHRLMLGWLNPNQIRMYNFGVFGAIDESITLHATMAGPVPAGRFAAAEVRLEDGKNYYFEYRPAVSGVTADHNPPKSRAVLGTEALFRSTNPSDRPNILRVEEDADAVTDEGSFSLSQDFKDRDTTTPGFEQDFIVDVSNTTADSATIRVRYAADLKPDPALTPWSPGSNWQSPDIEVLNGRNASDPAFRNIPWEGHNNTVIARVTNRGSSDAHSVTVKFFAKDFTFGGGTESPLGEQTLDVPAGSTVTFTASDIWSPATVSFPFGSVQYNQHACLVARMDPFLDSVSNIWEVTPENNEAQSNYTWMASTTSSPASREATVLVAENTLKHPAFVYFTIHQPHPLFRVYLDHRWVFLQPGEKKQILVMTESLLGDGRFSYMTKNLIRRERRITTNLRLSALGDTGNTCAAEIIGGATLLVLTGLGTHFKRFEAEHGLAFGEIVRNDNGEGINGKVIVSIKGKDRSGRKGETFKETTVINGIFRVEIGDKRDVTVQGHYLGQTILTPCDSKEIDL</sequence>
<evidence type="ECO:0000313" key="2">
    <source>
        <dbReference type="Proteomes" id="UP001139411"/>
    </source>
</evidence>
<dbReference type="Gene3D" id="2.60.40.10">
    <property type="entry name" value="Immunoglobulins"/>
    <property type="match status" value="1"/>
</dbReference>
<dbReference type="RefSeq" id="WP_235177341.1">
    <property type="nucleotide sequence ID" value="NZ_JAKFFV010000004.1"/>
</dbReference>
<proteinExistence type="predicted"/>
<organism evidence="1 2">
    <name type="scientific">Dyadobacter chenhuakuii</name>
    <dbReference type="NCBI Taxonomy" id="2909339"/>
    <lineage>
        <taxon>Bacteria</taxon>
        <taxon>Pseudomonadati</taxon>
        <taxon>Bacteroidota</taxon>
        <taxon>Cytophagia</taxon>
        <taxon>Cytophagales</taxon>
        <taxon>Spirosomataceae</taxon>
        <taxon>Dyadobacter</taxon>
    </lineage>
</organism>
<protein>
    <submittedName>
        <fullName evidence="1">Uncharacterized protein</fullName>
    </submittedName>
</protein>
<dbReference type="InterPro" id="IPR013783">
    <property type="entry name" value="Ig-like_fold"/>
</dbReference>
<dbReference type="SUPFAM" id="SSF63825">
    <property type="entry name" value="YWTD domain"/>
    <property type="match status" value="1"/>
</dbReference>
<evidence type="ECO:0000313" key="1">
    <source>
        <dbReference type="EMBL" id="MCF2498155.1"/>
    </source>
</evidence>
<gene>
    <name evidence="1" type="ORF">L0661_07560</name>
</gene>
<dbReference type="Proteomes" id="UP001139411">
    <property type="component" value="Unassembled WGS sequence"/>
</dbReference>
<dbReference type="EMBL" id="JAKFFV010000004">
    <property type="protein sequence ID" value="MCF2498155.1"/>
    <property type="molecule type" value="Genomic_DNA"/>
</dbReference>
<dbReference type="AlphaFoldDB" id="A0A9X1QB10"/>
<accession>A0A9X1QB10</accession>
<dbReference type="SUPFAM" id="SSF55486">
    <property type="entry name" value="Metalloproteases ('zincins'), catalytic domain"/>
    <property type="match status" value="2"/>
</dbReference>
<name>A0A9X1QB10_9BACT</name>
<reference evidence="1" key="1">
    <citation type="submission" date="2022-01" db="EMBL/GenBank/DDBJ databases">
        <title>Novel species in genus Dyadobacter.</title>
        <authorList>
            <person name="Ma C."/>
        </authorList>
    </citation>
    <scope>NUCLEOTIDE SEQUENCE</scope>
    <source>
        <strain evidence="1">CY357</strain>
    </source>
</reference>